<dbReference type="GeneID" id="36589752"/>
<gene>
    <name evidence="3" type="ORF">K444DRAFT_620281</name>
</gene>
<dbReference type="Pfam" id="PF06985">
    <property type="entry name" value="HET"/>
    <property type="match status" value="1"/>
</dbReference>
<dbReference type="OrthoDB" id="2958217at2759"/>
<keyword evidence="4" id="KW-1185">Reference proteome</keyword>
<evidence type="ECO:0000313" key="4">
    <source>
        <dbReference type="Proteomes" id="UP000235371"/>
    </source>
</evidence>
<organism evidence="3 4">
    <name type="scientific">Hyaloscypha bicolor E</name>
    <dbReference type="NCBI Taxonomy" id="1095630"/>
    <lineage>
        <taxon>Eukaryota</taxon>
        <taxon>Fungi</taxon>
        <taxon>Dikarya</taxon>
        <taxon>Ascomycota</taxon>
        <taxon>Pezizomycotina</taxon>
        <taxon>Leotiomycetes</taxon>
        <taxon>Helotiales</taxon>
        <taxon>Hyaloscyphaceae</taxon>
        <taxon>Hyaloscypha</taxon>
        <taxon>Hyaloscypha bicolor</taxon>
    </lineage>
</organism>
<accession>A0A2J6SK17</accession>
<feature type="domain" description="Heterokaryon incompatibility" evidence="2">
    <location>
        <begin position="248"/>
        <end position="397"/>
    </location>
</feature>
<feature type="compositionally biased region" description="Acidic residues" evidence="1">
    <location>
        <begin position="90"/>
        <end position="105"/>
    </location>
</feature>
<name>A0A2J6SK17_9HELO</name>
<dbReference type="PANTHER" id="PTHR33112:SF12">
    <property type="entry name" value="HETEROKARYON INCOMPATIBILITY DOMAIN-CONTAINING PROTEIN"/>
    <property type="match status" value="1"/>
</dbReference>
<evidence type="ECO:0000313" key="3">
    <source>
        <dbReference type="EMBL" id="PMD51119.1"/>
    </source>
</evidence>
<sequence length="754" mass="86432">MELCADCDKIDFHAAGLHAPGDPDYNFFSLDDVPLLDVMARQDECFLCGIVTRTFTEWEQAAYGGFGRLHLEEARVSFAAERTKTLHEIEDNELGEINESDEDGDKGEVNNDNNDNDGNNDDGDRDESPMDFPSLFRISVSYTVRDPEGNGWIGPNAVFQKCATEVNNVASIFNNTSSNEWPDHKEPYLGRIRPLVADCRLFRRWKDYCISSHGTKCWAPFNGPTAFRIRLIEVKQECVVELTEKAEWVALSYLWGKSKNLTLKKESLDQFKTPGFLSRDRVPKTIYDAMILADAIGEKYLWVDSICIVQDDDLEKMEFIPRMDAIYRHSILTIIDAAGSDSQSGLPGMHDGTRTQVQTPFTIKGVTLVRTVDPININSVGYLAESNWNTRGWTFQEGMLSPRALIFTKEQVYWQCSQASWCEDGFWECPNSPTIYRHGLVDELRNIWSSNPNLVEKRYRQLVEIYSQRKLSYESDGLDAFKGILESLKQISGLEFLWGLPTFYLGAALTWPAHDEAIQVRRRIGLCKYSDSSGNIFECPFPSWSWVGWVGKIHFEEVFGTLTSRHASLVFHKIHPDGATEIIQQNLEFKEKYASRRWNKEEPDIPKPDWRDESQTMITRSDVPVSVFSRNVSTIVLGFWSSTAVVTVQYKHDGRDWDFDIKNKDPKVLQNEVEFRAQWGQIPRHPIEMESELVRFIIIGRCTLSAARAKEELIAIMADLETDEGLTYRRAIVSIRESEWNKLEGKVWNRIFLA</sequence>
<dbReference type="InParanoid" id="A0A2J6SK17"/>
<dbReference type="InterPro" id="IPR010730">
    <property type="entry name" value="HET"/>
</dbReference>
<dbReference type="Proteomes" id="UP000235371">
    <property type="component" value="Unassembled WGS sequence"/>
</dbReference>
<reference evidence="3 4" key="1">
    <citation type="submission" date="2016-04" db="EMBL/GenBank/DDBJ databases">
        <title>A degradative enzymes factory behind the ericoid mycorrhizal symbiosis.</title>
        <authorList>
            <consortium name="DOE Joint Genome Institute"/>
            <person name="Martino E."/>
            <person name="Morin E."/>
            <person name="Grelet G."/>
            <person name="Kuo A."/>
            <person name="Kohler A."/>
            <person name="Daghino S."/>
            <person name="Barry K."/>
            <person name="Choi C."/>
            <person name="Cichocki N."/>
            <person name="Clum A."/>
            <person name="Copeland A."/>
            <person name="Hainaut M."/>
            <person name="Haridas S."/>
            <person name="Labutti K."/>
            <person name="Lindquist E."/>
            <person name="Lipzen A."/>
            <person name="Khouja H.-R."/>
            <person name="Murat C."/>
            <person name="Ohm R."/>
            <person name="Olson A."/>
            <person name="Spatafora J."/>
            <person name="Veneault-Fourrey C."/>
            <person name="Henrissat B."/>
            <person name="Grigoriev I."/>
            <person name="Martin F."/>
            <person name="Perotto S."/>
        </authorList>
    </citation>
    <scope>NUCLEOTIDE SEQUENCE [LARGE SCALE GENOMIC DNA]</scope>
    <source>
        <strain evidence="3 4">E</strain>
    </source>
</reference>
<feature type="region of interest" description="Disordered" evidence="1">
    <location>
        <begin position="89"/>
        <end position="128"/>
    </location>
</feature>
<dbReference type="RefSeq" id="XP_024728023.1">
    <property type="nucleotide sequence ID" value="XM_024881675.1"/>
</dbReference>
<dbReference type="EMBL" id="KZ613912">
    <property type="protein sequence ID" value="PMD51119.1"/>
    <property type="molecule type" value="Genomic_DNA"/>
</dbReference>
<evidence type="ECO:0000259" key="2">
    <source>
        <dbReference type="Pfam" id="PF06985"/>
    </source>
</evidence>
<dbReference type="PANTHER" id="PTHR33112">
    <property type="entry name" value="DOMAIN PROTEIN, PUTATIVE-RELATED"/>
    <property type="match status" value="1"/>
</dbReference>
<feature type="compositionally biased region" description="Acidic residues" evidence="1">
    <location>
        <begin position="114"/>
        <end position="125"/>
    </location>
</feature>
<proteinExistence type="predicted"/>
<evidence type="ECO:0000256" key="1">
    <source>
        <dbReference type="SAM" id="MobiDB-lite"/>
    </source>
</evidence>
<dbReference type="AlphaFoldDB" id="A0A2J6SK17"/>
<protein>
    <submittedName>
        <fullName evidence="3">HET-domain-containing protein</fullName>
    </submittedName>
</protein>
<dbReference type="STRING" id="1095630.A0A2J6SK17"/>